<comment type="similarity">
    <text evidence="2 10">Belongs to the cation transport ATPase (P-type) (TC 3.A.3) family. Type IB subfamily.</text>
</comment>
<dbReference type="PRINTS" id="PR00119">
    <property type="entry name" value="CATATPASE"/>
</dbReference>
<dbReference type="PRINTS" id="PR00120">
    <property type="entry name" value="HATPASE"/>
</dbReference>
<evidence type="ECO:0000256" key="7">
    <source>
        <dbReference type="ARBA" id="ARBA00022967"/>
    </source>
</evidence>
<feature type="domain" description="P-type ATPase A" evidence="12">
    <location>
        <begin position="187"/>
        <end position="287"/>
    </location>
</feature>
<dbReference type="GO" id="GO:0012505">
    <property type="term" value="C:endomembrane system"/>
    <property type="evidence" value="ECO:0007669"/>
    <property type="project" value="UniProtKB-SubCell"/>
</dbReference>
<dbReference type="InterPro" id="IPR059000">
    <property type="entry name" value="ATPase_P-type_domA"/>
</dbReference>
<reference evidence="14" key="1">
    <citation type="submission" date="2016-10" db="EMBL/GenBank/DDBJ databases">
        <authorList>
            <person name="Varghese N."/>
            <person name="Submissions S."/>
        </authorList>
    </citation>
    <scope>NUCLEOTIDE SEQUENCE [LARGE SCALE GENOMIC DNA]</scope>
    <source>
        <strain evidence="14">LP51</strain>
    </source>
</reference>
<dbReference type="SUPFAM" id="SSF56784">
    <property type="entry name" value="HAD-like"/>
    <property type="match status" value="1"/>
</dbReference>
<evidence type="ECO:0000256" key="4">
    <source>
        <dbReference type="ARBA" id="ARBA00022723"/>
    </source>
</evidence>
<feature type="transmembrane region" description="Helical" evidence="10">
    <location>
        <begin position="126"/>
        <end position="146"/>
    </location>
</feature>
<feature type="transmembrane region" description="Helical" evidence="10">
    <location>
        <begin position="641"/>
        <end position="660"/>
    </location>
</feature>
<evidence type="ECO:0000256" key="2">
    <source>
        <dbReference type="ARBA" id="ARBA00006024"/>
    </source>
</evidence>
<evidence type="ECO:0000256" key="1">
    <source>
        <dbReference type="ARBA" id="ARBA00004127"/>
    </source>
</evidence>
<dbReference type="SUPFAM" id="SSF81653">
    <property type="entry name" value="Calcium ATPase, transduction domain A"/>
    <property type="match status" value="1"/>
</dbReference>
<keyword evidence="6 10" id="KW-0067">ATP-binding</keyword>
<dbReference type="OrthoDB" id="1521937at2"/>
<dbReference type="SFLD" id="SFLDG00002">
    <property type="entry name" value="C1.7:_P-type_atpase_like"/>
    <property type="match status" value="1"/>
</dbReference>
<dbReference type="SFLD" id="SFLDF00027">
    <property type="entry name" value="p-type_atpase"/>
    <property type="match status" value="1"/>
</dbReference>
<feature type="transmembrane region" description="Helical" evidence="10">
    <location>
        <begin position="306"/>
        <end position="325"/>
    </location>
</feature>
<keyword evidence="5 10" id="KW-0547">Nucleotide-binding</keyword>
<keyword evidence="3 10" id="KW-0812">Transmembrane</keyword>
<dbReference type="GO" id="GO:0005507">
    <property type="term" value="F:copper ion binding"/>
    <property type="evidence" value="ECO:0007669"/>
    <property type="project" value="TreeGrafter"/>
</dbReference>
<name>A0A1I2XM63_9BACT</name>
<comment type="subcellular location">
    <subcellularLocation>
        <location evidence="10">Cell membrane</location>
    </subcellularLocation>
    <subcellularLocation>
        <location evidence="1">Endomembrane system</location>
        <topology evidence="1">Multi-pass membrane protein</topology>
    </subcellularLocation>
</comment>
<dbReference type="NCBIfam" id="TIGR01494">
    <property type="entry name" value="ATPase_P-type"/>
    <property type="match status" value="1"/>
</dbReference>
<dbReference type="InterPro" id="IPR036412">
    <property type="entry name" value="HAD-like_sf"/>
</dbReference>
<evidence type="ECO:0000256" key="11">
    <source>
        <dbReference type="SAM" id="MobiDB-lite"/>
    </source>
</evidence>
<dbReference type="GO" id="GO:0005886">
    <property type="term" value="C:plasma membrane"/>
    <property type="evidence" value="ECO:0007669"/>
    <property type="project" value="UniProtKB-SubCell"/>
</dbReference>
<evidence type="ECO:0000256" key="8">
    <source>
        <dbReference type="ARBA" id="ARBA00022989"/>
    </source>
</evidence>
<proteinExistence type="inferred from homology"/>
<evidence type="ECO:0000256" key="9">
    <source>
        <dbReference type="ARBA" id="ARBA00023136"/>
    </source>
</evidence>
<dbReference type="AlphaFoldDB" id="A0A1I2XM63"/>
<dbReference type="PANTHER" id="PTHR43520:SF8">
    <property type="entry name" value="P-TYPE CU(+) TRANSPORTER"/>
    <property type="match status" value="1"/>
</dbReference>
<feature type="transmembrane region" description="Helical" evidence="10">
    <location>
        <begin position="92"/>
        <end position="114"/>
    </location>
</feature>
<evidence type="ECO:0000313" key="14">
    <source>
        <dbReference type="Proteomes" id="UP000198724"/>
    </source>
</evidence>
<dbReference type="Gene3D" id="3.40.1110.10">
    <property type="entry name" value="Calcium-transporting ATPase, cytoplasmic domain N"/>
    <property type="match status" value="1"/>
</dbReference>
<dbReference type="GO" id="GO:0043682">
    <property type="term" value="F:P-type divalent copper transporter activity"/>
    <property type="evidence" value="ECO:0007669"/>
    <property type="project" value="TreeGrafter"/>
</dbReference>
<organism evidence="13 14">
    <name type="scientific">Pontibacter chinhatensis</name>
    <dbReference type="NCBI Taxonomy" id="1436961"/>
    <lineage>
        <taxon>Bacteria</taxon>
        <taxon>Pseudomonadati</taxon>
        <taxon>Bacteroidota</taxon>
        <taxon>Cytophagia</taxon>
        <taxon>Cytophagales</taxon>
        <taxon>Hymenobacteraceae</taxon>
        <taxon>Pontibacter</taxon>
    </lineage>
</organism>
<keyword evidence="8 10" id="KW-1133">Transmembrane helix</keyword>
<dbReference type="Pfam" id="PF00122">
    <property type="entry name" value="E1-E2_ATPase"/>
    <property type="match status" value="1"/>
</dbReference>
<evidence type="ECO:0000256" key="6">
    <source>
        <dbReference type="ARBA" id="ARBA00022840"/>
    </source>
</evidence>
<feature type="transmembrane region" description="Helical" evidence="10">
    <location>
        <begin position="337"/>
        <end position="364"/>
    </location>
</feature>
<dbReference type="NCBIfam" id="TIGR01511">
    <property type="entry name" value="ATPase-IB1_Cu"/>
    <property type="match status" value="1"/>
</dbReference>
<dbReference type="GO" id="GO:0005524">
    <property type="term" value="F:ATP binding"/>
    <property type="evidence" value="ECO:0007669"/>
    <property type="project" value="UniProtKB-UniRule"/>
</dbReference>
<dbReference type="InterPro" id="IPR023214">
    <property type="entry name" value="HAD_sf"/>
</dbReference>
<accession>A0A1I2XM63</accession>
<keyword evidence="14" id="KW-1185">Reference proteome</keyword>
<sequence>MNHEHHHRPQNKKGQATERLEEQALHGHEHAMHGDTSGHPPHGGHGHDHHRMMIEDFKKRFWVSLVLSVPVVIFSPMVQHILGFALDVPYSMYIAFILSSVIYFYGGWPFLTGLAEEVKKGAPGMMTLIGVAITVAYLYSTAIVFGLEGMDFFWELATLIVIMLLGHWIEMKSVLGASKALELLVSMMPAEAMLLRNRETVKVRIEELQKGDLILIKPGEKVPADGVVEDGESHLNESMLTGESKPVKKTIGEKVIGGSINGNGALRVRVEFTGKESYLNKVINLVQEAQKTKSETQRLADRAAKWLTYVALTAGFGTFAVWLILGQDLAFALERMVTVMVISCPHALGLAVPLVVAISTAVSANNGLLIRNRTAFENSRKITTVIFDKTGTLTQGSHEIASLVVFDKAMDEREMLRLAAAVEQNSEHFIAQSILRRAKEESINVPASQAFTYLPGKGLEGMVEGMDVKVVGPNYIREFNIPVPASQAEEGVETVVYVLVADQPVGYIAMRDQIREESARAIRVLQENGIKNLLLTGDNERVAKSVSDQLQMDGFLANVLPHQKQEKVKELQAKGEFVAMTGDGVNDAPALAQADVGIAVGSGTDVAAETADIILVNSNPQDIASLILFGKATYRKMIQNLIWATGYNVIALPLAAGVLYNQGIMVSPAVGAALMSLSTVIVAINAQLLRREIK</sequence>
<gene>
    <name evidence="13" type="ORF">SAMN05421739_106133</name>
</gene>
<dbReference type="InterPro" id="IPR023298">
    <property type="entry name" value="ATPase_P-typ_TM_dom_sf"/>
</dbReference>
<dbReference type="InterPro" id="IPR027256">
    <property type="entry name" value="P-typ_ATPase_IB"/>
</dbReference>
<dbReference type="STRING" id="1436961.SAMN05421739_106133"/>
<feature type="region of interest" description="Disordered" evidence="11">
    <location>
        <begin position="27"/>
        <end position="49"/>
    </location>
</feature>
<dbReference type="InterPro" id="IPR044492">
    <property type="entry name" value="P_typ_ATPase_HD_dom"/>
</dbReference>
<feature type="transmembrane region" description="Helical" evidence="10">
    <location>
        <begin position="61"/>
        <end position="86"/>
    </location>
</feature>
<dbReference type="PROSITE" id="PS00154">
    <property type="entry name" value="ATPASE_E1_E2"/>
    <property type="match status" value="1"/>
</dbReference>
<dbReference type="SFLD" id="SFLDS00003">
    <property type="entry name" value="Haloacid_Dehalogenase"/>
    <property type="match status" value="1"/>
</dbReference>
<dbReference type="InterPro" id="IPR001757">
    <property type="entry name" value="P_typ_ATPase"/>
</dbReference>
<evidence type="ECO:0000313" key="13">
    <source>
        <dbReference type="EMBL" id="SFH14550.1"/>
    </source>
</evidence>
<dbReference type="SUPFAM" id="SSF81665">
    <property type="entry name" value="Calcium ATPase, transmembrane domain M"/>
    <property type="match status" value="1"/>
</dbReference>
<dbReference type="InterPro" id="IPR008250">
    <property type="entry name" value="ATPase_P-typ_transduc_dom_A_sf"/>
</dbReference>
<keyword evidence="4 10" id="KW-0479">Metal-binding</keyword>
<dbReference type="Gene3D" id="3.40.50.1000">
    <property type="entry name" value="HAD superfamily/HAD-like"/>
    <property type="match status" value="1"/>
</dbReference>
<feature type="transmembrane region" description="Helical" evidence="10">
    <location>
        <begin position="666"/>
        <end position="689"/>
    </location>
</feature>
<evidence type="ECO:0000256" key="3">
    <source>
        <dbReference type="ARBA" id="ARBA00022692"/>
    </source>
</evidence>
<dbReference type="Gene3D" id="2.70.150.10">
    <property type="entry name" value="Calcium-transporting ATPase, cytoplasmic transduction domain A"/>
    <property type="match status" value="1"/>
</dbReference>
<evidence type="ECO:0000259" key="12">
    <source>
        <dbReference type="Pfam" id="PF00122"/>
    </source>
</evidence>
<dbReference type="InterPro" id="IPR018303">
    <property type="entry name" value="ATPase_P-typ_P_site"/>
</dbReference>
<dbReference type="InterPro" id="IPR023299">
    <property type="entry name" value="ATPase_P-typ_cyto_dom_N"/>
</dbReference>
<dbReference type="PANTHER" id="PTHR43520">
    <property type="entry name" value="ATP7, ISOFORM B"/>
    <property type="match status" value="1"/>
</dbReference>
<evidence type="ECO:0000256" key="10">
    <source>
        <dbReference type="RuleBase" id="RU362081"/>
    </source>
</evidence>
<feature type="transmembrane region" description="Helical" evidence="10">
    <location>
        <begin position="152"/>
        <end position="169"/>
    </location>
</feature>
<protein>
    <submittedName>
        <fullName evidence="13">Cu2+-exporting ATPase</fullName>
    </submittedName>
</protein>
<dbReference type="Pfam" id="PF00702">
    <property type="entry name" value="Hydrolase"/>
    <property type="match status" value="1"/>
</dbReference>
<dbReference type="FunFam" id="2.70.150.10:FF:000002">
    <property type="entry name" value="Copper-transporting ATPase 1, putative"/>
    <property type="match status" value="1"/>
</dbReference>
<dbReference type="RefSeq" id="WP_092104089.1">
    <property type="nucleotide sequence ID" value="NZ_FOOT01000006.1"/>
</dbReference>
<dbReference type="GO" id="GO:0055070">
    <property type="term" value="P:copper ion homeostasis"/>
    <property type="evidence" value="ECO:0007669"/>
    <property type="project" value="TreeGrafter"/>
</dbReference>
<evidence type="ECO:0000256" key="5">
    <source>
        <dbReference type="ARBA" id="ARBA00022741"/>
    </source>
</evidence>
<keyword evidence="7" id="KW-1278">Translocase</keyword>
<keyword evidence="9 10" id="KW-0472">Membrane</keyword>
<dbReference type="GO" id="GO:0016887">
    <property type="term" value="F:ATP hydrolysis activity"/>
    <property type="evidence" value="ECO:0007669"/>
    <property type="project" value="InterPro"/>
</dbReference>
<dbReference type="EMBL" id="FOOT01000006">
    <property type="protein sequence ID" value="SFH14550.1"/>
    <property type="molecule type" value="Genomic_DNA"/>
</dbReference>
<dbReference type="NCBIfam" id="TIGR01525">
    <property type="entry name" value="ATPase-IB_hvy"/>
    <property type="match status" value="1"/>
</dbReference>
<keyword evidence="10" id="KW-1003">Cell membrane</keyword>
<dbReference type="Proteomes" id="UP000198724">
    <property type="component" value="Unassembled WGS sequence"/>
</dbReference>